<accession>A0A1X6MJU7</accession>
<dbReference type="Proteomes" id="UP000194127">
    <property type="component" value="Unassembled WGS sequence"/>
</dbReference>
<feature type="non-terminal residue" evidence="2">
    <location>
        <position position="76"/>
    </location>
</feature>
<protein>
    <submittedName>
        <fullName evidence="2">Uncharacterized protein</fullName>
    </submittedName>
</protein>
<evidence type="ECO:0000256" key="1">
    <source>
        <dbReference type="SAM" id="MobiDB-lite"/>
    </source>
</evidence>
<feature type="non-terminal residue" evidence="2">
    <location>
        <position position="1"/>
    </location>
</feature>
<dbReference type="GeneID" id="36328196"/>
<evidence type="ECO:0000313" key="3">
    <source>
        <dbReference type="Proteomes" id="UP000194127"/>
    </source>
</evidence>
<gene>
    <name evidence="2" type="ORF">POSPLADRAFT_1103716</name>
</gene>
<name>A0A1X6MJU7_9APHY</name>
<evidence type="ECO:0000313" key="2">
    <source>
        <dbReference type="EMBL" id="OSX56615.1"/>
    </source>
</evidence>
<proteinExistence type="predicted"/>
<sequence length="76" mass="8921">ELLAEALSDHDTRCPHSRASVQPQAHTTEHVFRWRWFYQSCGKVLKLAYSQSDTFEAFTKWCAVETHAENLLILWK</sequence>
<dbReference type="RefSeq" id="XP_024333409.1">
    <property type="nucleotide sequence ID" value="XM_024483247.1"/>
</dbReference>
<dbReference type="AlphaFoldDB" id="A0A1X6MJU7"/>
<feature type="region of interest" description="Disordered" evidence="1">
    <location>
        <begin position="1"/>
        <end position="21"/>
    </location>
</feature>
<reference evidence="2 3" key="1">
    <citation type="submission" date="2017-04" db="EMBL/GenBank/DDBJ databases">
        <title>Genome Sequence of the Model Brown-Rot Fungus Postia placenta SB12.</title>
        <authorList>
            <consortium name="DOE Joint Genome Institute"/>
            <person name="Gaskell J."/>
            <person name="Kersten P."/>
            <person name="Larrondo L.F."/>
            <person name="Canessa P."/>
            <person name="Martinez D."/>
            <person name="Hibbett D."/>
            <person name="Schmoll M."/>
            <person name="Kubicek C.P."/>
            <person name="Martinez A.T."/>
            <person name="Yadav J."/>
            <person name="Master E."/>
            <person name="Magnuson J.K."/>
            <person name="James T."/>
            <person name="Yaver D."/>
            <person name="Berka R."/>
            <person name="Labutti K."/>
            <person name="Lipzen A."/>
            <person name="Aerts A."/>
            <person name="Barry K."/>
            <person name="Henrissat B."/>
            <person name="Blanchette R."/>
            <person name="Grigoriev I."/>
            <person name="Cullen D."/>
        </authorList>
    </citation>
    <scope>NUCLEOTIDE SEQUENCE [LARGE SCALE GENOMIC DNA]</scope>
    <source>
        <strain evidence="2 3">MAD-698-R-SB12</strain>
    </source>
</reference>
<organism evidence="2 3">
    <name type="scientific">Postia placenta MAD-698-R-SB12</name>
    <dbReference type="NCBI Taxonomy" id="670580"/>
    <lineage>
        <taxon>Eukaryota</taxon>
        <taxon>Fungi</taxon>
        <taxon>Dikarya</taxon>
        <taxon>Basidiomycota</taxon>
        <taxon>Agaricomycotina</taxon>
        <taxon>Agaricomycetes</taxon>
        <taxon>Polyporales</taxon>
        <taxon>Adustoporiaceae</taxon>
        <taxon>Rhodonia</taxon>
    </lineage>
</organism>
<keyword evidence="3" id="KW-1185">Reference proteome</keyword>
<dbReference type="EMBL" id="KZ110612">
    <property type="protein sequence ID" value="OSX56615.1"/>
    <property type="molecule type" value="Genomic_DNA"/>
</dbReference>